<dbReference type="HAMAP" id="MF_02079">
    <property type="entry name" value="PGT_RodA"/>
    <property type="match status" value="1"/>
</dbReference>
<evidence type="ECO:0000256" key="2">
    <source>
        <dbReference type="ARBA" id="ARBA00022692"/>
    </source>
</evidence>
<organism evidence="8 9">
    <name type="scientific">Actinomarinicola tropica</name>
    <dbReference type="NCBI Taxonomy" id="2789776"/>
    <lineage>
        <taxon>Bacteria</taxon>
        <taxon>Bacillati</taxon>
        <taxon>Actinomycetota</taxon>
        <taxon>Acidimicrobiia</taxon>
        <taxon>Acidimicrobiales</taxon>
        <taxon>Iamiaceae</taxon>
        <taxon>Actinomarinicola</taxon>
    </lineage>
</organism>
<dbReference type="RefSeq" id="WP_153759811.1">
    <property type="nucleotide sequence ID" value="NZ_CP045851.1"/>
</dbReference>
<dbReference type="UniPathway" id="UPA00219"/>
<evidence type="ECO:0000256" key="3">
    <source>
        <dbReference type="ARBA" id="ARBA00022960"/>
    </source>
</evidence>
<keyword evidence="4 7" id="KW-1133">Transmembrane helix</keyword>
<dbReference type="GO" id="GO:0071555">
    <property type="term" value="P:cell wall organization"/>
    <property type="evidence" value="ECO:0007669"/>
    <property type="project" value="UniProtKB-KW"/>
</dbReference>
<dbReference type="PANTHER" id="PTHR30474">
    <property type="entry name" value="CELL CYCLE PROTEIN"/>
    <property type="match status" value="1"/>
</dbReference>
<comment type="function">
    <text evidence="7">Peptidoglycan polymerase that is essential for cell wall elongation.</text>
</comment>
<evidence type="ECO:0000256" key="6">
    <source>
        <dbReference type="ARBA" id="ARBA00049902"/>
    </source>
</evidence>
<dbReference type="GO" id="GO:0032153">
    <property type="term" value="C:cell division site"/>
    <property type="evidence" value="ECO:0007669"/>
    <property type="project" value="TreeGrafter"/>
</dbReference>
<feature type="transmembrane region" description="Helical" evidence="7">
    <location>
        <begin position="361"/>
        <end position="381"/>
    </location>
</feature>
<feature type="transmembrane region" description="Helical" evidence="7">
    <location>
        <begin position="175"/>
        <end position="197"/>
    </location>
</feature>
<keyword evidence="7" id="KW-0808">Transferase</keyword>
<feature type="transmembrane region" description="Helical" evidence="7">
    <location>
        <begin position="35"/>
        <end position="56"/>
    </location>
</feature>
<sequence length="387" mass="41388">MAITDAPLVRAQRRSAAATGVRSRLSGSPWRHLDISLIVVLGLLSVVSVVMVLAATHGPRTTTNDTFFMVRQAMFVVIGFGVMFGVAMIDYRRWREWWVGVYALGMLSLVFVMLFGISAKGTQRGFAIAGFQLQPSEFMKIAAVIVLAALFADRAPDLRGTLTGLGVVAPPVVLILLQPDLGTALVFGAITLGVLLVAGVPARVMLGLLLAASLATGVVLTSDVLAEYQKARLTNFVNPDALDRDARYNTEQSQIAIASGGLTGQGLLKGGQTSNGYVPEQQTDFIFTAIGEELGFVGAASVLALYGFLLWRILRAAQLSRDAFGTLLCVGVFCMILFQLFENIGMSLGIMPVTGIPLPFMSYGGSSMLVAFILAGFVLNVHMRRFS</sequence>
<feature type="transmembrane region" description="Helical" evidence="7">
    <location>
        <begin position="68"/>
        <end position="91"/>
    </location>
</feature>
<dbReference type="InterPro" id="IPR018365">
    <property type="entry name" value="Cell_cycle_FtsW-rel_CS"/>
</dbReference>
<comment type="catalytic activity">
    <reaction evidence="6 7">
        <text>[GlcNAc-(1-&gt;4)-Mur2Ac(oyl-L-Ala-gamma-D-Glu-L-Lys-D-Ala-D-Ala)](n)-di-trans,octa-cis-undecaprenyl diphosphate + beta-D-GlcNAc-(1-&gt;4)-Mur2Ac(oyl-L-Ala-gamma-D-Glu-L-Lys-D-Ala-D-Ala)-di-trans,octa-cis-undecaprenyl diphosphate = [GlcNAc-(1-&gt;4)-Mur2Ac(oyl-L-Ala-gamma-D-Glu-L-Lys-D-Ala-D-Ala)](n+1)-di-trans,octa-cis-undecaprenyl diphosphate + di-trans,octa-cis-undecaprenyl diphosphate + H(+)</text>
        <dbReference type="Rhea" id="RHEA:23708"/>
        <dbReference type="Rhea" id="RHEA-COMP:9602"/>
        <dbReference type="Rhea" id="RHEA-COMP:9603"/>
        <dbReference type="ChEBI" id="CHEBI:15378"/>
        <dbReference type="ChEBI" id="CHEBI:58405"/>
        <dbReference type="ChEBI" id="CHEBI:60033"/>
        <dbReference type="ChEBI" id="CHEBI:78435"/>
        <dbReference type="EC" id="2.4.99.28"/>
    </reaction>
</comment>
<gene>
    <name evidence="7 8" type="primary">rodA</name>
    <name evidence="8" type="ORF">GH723_11690</name>
</gene>
<keyword evidence="2 7" id="KW-0812">Transmembrane</keyword>
<evidence type="ECO:0000313" key="9">
    <source>
        <dbReference type="Proteomes" id="UP000334019"/>
    </source>
</evidence>
<dbReference type="GO" id="GO:0009252">
    <property type="term" value="P:peptidoglycan biosynthetic process"/>
    <property type="evidence" value="ECO:0007669"/>
    <property type="project" value="UniProtKB-UniRule"/>
</dbReference>
<keyword evidence="7" id="KW-1003">Cell membrane</keyword>
<feature type="transmembrane region" description="Helical" evidence="7">
    <location>
        <begin position="294"/>
        <end position="311"/>
    </location>
</feature>
<reference evidence="8 9" key="1">
    <citation type="submission" date="2019-11" db="EMBL/GenBank/DDBJ databases">
        <authorList>
            <person name="He Y."/>
        </authorList>
    </citation>
    <scope>NUCLEOTIDE SEQUENCE [LARGE SCALE GENOMIC DNA]</scope>
    <source>
        <strain evidence="8 9">SCSIO 58843</strain>
    </source>
</reference>
<dbReference type="EC" id="2.4.99.28" evidence="7"/>
<dbReference type="GO" id="GO:0008955">
    <property type="term" value="F:peptidoglycan glycosyltransferase activity"/>
    <property type="evidence" value="ECO:0007669"/>
    <property type="project" value="UniProtKB-UniRule"/>
</dbReference>
<feature type="transmembrane region" description="Helical" evidence="7">
    <location>
        <begin position="97"/>
        <end position="117"/>
    </location>
</feature>
<dbReference type="Proteomes" id="UP000334019">
    <property type="component" value="Chromosome"/>
</dbReference>
<dbReference type="GO" id="GO:0008360">
    <property type="term" value="P:regulation of cell shape"/>
    <property type="evidence" value="ECO:0007669"/>
    <property type="project" value="UniProtKB-KW"/>
</dbReference>
<name>A0A5Q2RR87_9ACTN</name>
<proteinExistence type="inferred from homology"/>
<dbReference type="EMBL" id="CP045851">
    <property type="protein sequence ID" value="QGG95705.1"/>
    <property type="molecule type" value="Genomic_DNA"/>
</dbReference>
<protein>
    <recommendedName>
        <fullName evidence="7">Peptidoglycan glycosyltransferase RodA</fullName>
        <shortName evidence="7">PGT</shortName>
        <ecNumber evidence="7">2.4.99.28</ecNumber>
    </recommendedName>
    <alternativeName>
        <fullName evidence="7">Cell elongation protein RodA</fullName>
    </alternativeName>
    <alternativeName>
        <fullName evidence="7">Cell wall polymerase</fullName>
    </alternativeName>
    <alternativeName>
        <fullName evidence="7">Peptidoglycan polymerase</fullName>
        <shortName evidence="7">PG polymerase</shortName>
    </alternativeName>
</protein>
<evidence type="ECO:0000256" key="5">
    <source>
        <dbReference type="ARBA" id="ARBA00023136"/>
    </source>
</evidence>
<evidence type="ECO:0000256" key="7">
    <source>
        <dbReference type="HAMAP-Rule" id="MF_02079"/>
    </source>
</evidence>
<feature type="transmembrane region" description="Helical" evidence="7">
    <location>
        <begin position="323"/>
        <end position="341"/>
    </location>
</feature>
<dbReference type="NCBIfam" id="TIGR02210">
    <property type="entry name" value="rodA_shape"/>
    <property type="match status" value="1"/>
</dbReference>
<keyword evidence="7" id="KW-0961">Cell wall biogenesis/degradation</keyword>
<comment type="subcellular location">
    <subcellularLocation>
        <location evidence="7">Cell membrane</location>
        <topology evidence="7">Multi-pass membrane protein</topology>
    </subcellularLocation>
    <subcellularLocation>
        <location evidence="1">Membrane</location>
        <topology evidence="1">Multi-pass membrane protein</topology>
    </subcellularLocation>
</comment>
<evidence type="ECO:0000256" key="4">
    <source>
        <dbReference type="ARBA" id="ARBA00022989"/>
    </source>
</evidence>
<feature type="transmembrane region" description="Helical" evidence="7">
    <location>
        <begin position="204"/>
        <end position="226"/>
    </location>
</feature>
<evidence type="ECO:0000256" key="1">
    <source>
        <dbReference type="ARBA" id="ARBA00004141"/>
    </source>
</evidence>
<comment type="similarity">
    <text evidence="7">Belongs to the SEDS family. MrdB/RodA subfamily.</text>
</comment>
<dbReference type="GO" id="GO:0051301">
    <property type="term" value="P:cell division"/>
    <property type="evidence" value="ECO:0007669"/>
    <property type="project" value="InterPro"/>
</dbReference>
<dbReference type="Pfam" id="PF01098">
    <property type="entry name" value="FTSW_RODA_SPOVE"/>
    <property type="match status" value="1"/>
</dbReference>
<dbReference type="InterPro" id="IPR001182">
    <property type="entry name" value="FtsW/RodA"/>
</dbReference>
<keyword evidence="3 7" id="KW-0133">Cell shape</keyword>
<dbReference type="GO" id="GO:0015648">
    <property type="term" value="F:lipid-linked peptidoglycan transporter activity"/>
    <property type="evidence" value="ECO:0007669"/>
    <property type="project" value="TreeGrafter"/>
</dbReference>
<dbReference type="PROSITE" id="PS00428">
    <property type="entry name" value="FTSW_RODA_SPOVE"/>
    <property type="match status" value="1"/>
</dbReference>
<dbReference type="NCBIfam" id="NF037961">
    <property type="entry name" value="RodA_shape"/>
    <property type="match status" value="1"/>
</dbReference>
<evidence type="ECO:0000313" key="8">
    <source>
        <dbReference type="EMBL" id="QGG95705.1"/>
    </source>
</evidence>
<dbReference type="AlphaFoldDB" id="A0A5Q2RR87"/>
<keyword evidence="9" id="KW-1185">Reference proteome</keyword>
<dbReference type="GO" id="GO:0005886">
    <property type="term" value="C:plasma membrane"/>
    <property type="evidence" value="ECO:0007669"/>
    <property type="project" value="UniProtKB-SubCell"/>
</dbReference>
<comment type="pathway">
    <text evidence="7">Cell wall biogenesis; peptidoglycan biosynthesis.</text>
</comment>
<dbReference type="KEGG" id="atq:GH723_11690"/>
<dbReference type="InterPro" id="IPR011923">
    <property type="entry name" value="RodA/MrdB"/>
</dbReference>
<accession>A0A5Q2RR87</accession>
<keyword evidence="7" id="KW-0328">Glycosyltransferase</keyword>
<keyword evidence="5 7" id="KW-0472">Membrane</keyword>
<keyword evidence="7" id="KW-0573">Peptidoglycan synthesis</keyword>